<comment type="caution">
    <text evidence="2">The sequence shown here is derived from an EMBL/GenBank/DDBJ whole genome shotgun (WGS) entry which is preliminary data.</text>
</comment>
<evidence type="ECO:0000313" key="3">
    <source>
        <dbReference type="Proteomes" id="UP000624279"/>
    </source>
</evidence>
<dbReference type="Proteomes" id="UP000624279">
    <property type="component" value="Unassembled WGS sequence"/>
</dbReference>
<organism evidence="2 3">
    <name type="scientific">Undibacterium flavidum</name>
    <dbReference type="NCBI Taxonomy" id="2762297"/>
    <lineage>
        <taxon>Bacteria</taxon>
        <taxon>Pseudomonadati</taxon>
        <taxon>Pseudomonadota</taxon>
        <taxon>Betaproteobacteria</taxon>
        <taxon>Burkholderiales</taxon>
        <taxon>Oxalobacteraceae</taxon>
        <taxon>Undibacterium</taxon>
    </lineage>
</organism>
<keyword evidence="3" id="KW-1185">Reference proteome</keyword>
<name>A0ABR6Y8Q5_9BURK</name>
<keyword evidence="1" id="KW-0812">Transmembrane</keyword>
<feature type="transmembrane region" description="Helical" evidence="1">
    <location>
        <begin position="7"/>
        <end position="27"/>
    </location>
</feature>
<feature type="transmembrane region" description="Helical" evidence="1">
    <location>
        <begin position="71"/>
        <end position="89"/>
    </location>
</feature>
<protein>
    <submittedName>
        <fullName evidence="2">TonB-dependent receptor</fullName>
    </submittedName>
</protein>
<keyword evidence="1" id="KW-1133">Transmembrane helix</keyword>
<accession>A0ABR6Y8Q5</accession>
<keyword evidence="1" id="KW-0472">Membrane</keyword>
<feature type="transmembrane region" description="Helical" evidence="1">
    <location>
        <begin position="101"/>
        <end position="121"/>
    </location>
</feature>
<sequence length="127" mass="13661">MGFDRKYLISALGFAAIGMCLGIFMAASHDHGQHVTHAHILLIGFVVSMIYAIIHKLWLVGFTGALARVQFVLHHLGAVGIGSGLFLLYGNFVAESKLEPLLSGSSLAVLVGVLMMLWMVLRAPTSK</sequence>
<dbReference type="RefSeq" id="WP_186941021.1">
    <property type="nucleotide sequence ID" value="NZ_JACOGA010000004.1"/>
</dbReference>
<proteinExistence type="predicted"/>
<feature type="transmembrane region" description="Helical" evidence="1">
    <location>
        <begin position="39"/>
        <end position="59"/>
    </location>
</feature>
<gene>
    <name evidence="2" type="ORF">H8K55_05190</name>
</gene>
<evidence type="ECO:0000256" key="1">
    <source>
        <dbReference type="SAM" id="Phobius"/>
    </source>
</evidence>
<reference evidence="2 3" key="1">
    <citation type="submission" date="2020-08" db="EMBL/GenBank/DDBJ databases">
        <title>Novel species isolated from subtropical streams in China.</title>
        <authorList>
            <person name="Lu H."/>
        </authorList>
    </citation>
    <scope>NUCLEOTIDE SEQUENCE [LARGE SCALE GENOMIC DNA]</scope>
    <source>
        <strain evidence="2 3">LX15W</strain>
    </source>
</reference>
<keyword evidence="2" id="KW-0675">Receptor</keyword>
<evidence type="ECO:0000313" key="2">
    <source>
        <dbReference type="EMBL" id="MBC3872972.1"/>
    </source>
</evidence>
<dbReference type="EMBL" id="JACOGA010000004">
    <property type="protein sequence ID" value="MBC3872972.1"/>
    <property type="molecule type" value="Genomic_DNA"/>
</dbReference>